<dbReference type="PRINTS" id="PR01438">
    <property type="entry name" value="UNVRSLSTRESS"/>
</dbReference>
<comment type="similarity">
    <text evidence="1 2">Belongs to the universal stress protein A family.</text>
</comment>
<dbReference type="CDD" id="cd00293">
    <property type="entry name" value="USP-like"/>
    <property type="match status" value="1"/>
</dbReference>
<dbReference type="PANTHER" id="PTHR46268">
    <property type="entry name" value="STRESS RESPONSE PROTEIN NHAX"/>
    <property type="match status" value="1"/>
</dbReference>
<keyword evidence="5" id="KW-1185">Reference proteome</keyword>
<sequence length="145" mass="15661">MYQHILLPIDGSELSLRAAKAGIELAKICQARVHALHVIAPFQSIAYMGALLAATEYAYTEEARTHAERYLADVRALAEAAGVPFDGQVAFGGLPAETIVQTAKDKQCDLVVMASHGWRGMTRLLLGSETQKVLLSSDAPVLVYH</sequence>
<protein>
    <recommendedName>
        <fullName evidence="2">Universal stress protein</fullName>
    </recommendedName>
</protein>
<evidence type="ECO:0000313" key="5">
    <source>
        <dbReference type="Proteomes" id="UP001595961"/>
    </source>
</evidence>
<evidence type="ECO:0000259" key="3">
    <source>
        <dbReference type="Pfam" id="PF00582"/>
    </source>
</evidence>
<dbReference type="Proteomes" id="UP001595961">
    <property type="component" value="Unassembled WGS sequence"/>
</dbReference>
<dbReference type="EMBL" id="JBHSGA010000017">
    <property type="protein sequence ID" value="MFC4526975.1"/>
    <property type="molecule type" value="Genomic_DNA"/>
</dbReference>
<name>A0ABV9C2C3_9GAMM</name>
<evidence type="ECO:0000313" key="4">
    <source>
        <dbReference type="EMBL" id="MFC4526975.1"/>
    </source>
</evidence>
<accession>A0ABV9C2C3</accession>
<dbReference type="InterPro" id="IPR006016">
    <property type="entry name" value="UspA"/>
</dbReference>
<gene>
    <name evidence="4" type="ORF">ACFO5W_10070</name>
</gene>
<dbReference type="SUPFAM" id="SSF52402">
    <property type="entry name" value="Adenine nucleotide alpha hydrolases-like"/>
    <property type="match status" value="1"/>
</dbReference>
<dbReference type="Gene3D" id="3.40.50.620">
    <property type="entry name" value="HUPs"/>
    <property type="match status" value="1"/>
</dbReference>
<dbReference type="Pfam" id="PF00582">
    <property type="entry name" value="Usp"/>
    <property type="match status" value="1"/>
</dbReference>
<evidence type="ECO:0000256" key="2">
    <source>
        <dbReference type="PIRNR" id="PIRNR006276"/>
    </source>
</evidence>
<keyword evidence="2" id="KW-0963">Cytoplasm</keyword>
<dbReference type="PIRSF" id="PIRSF006276">
    <property type="entry name" value="UspA"/>
    <property type="match status" value="1"/>
</dbReference>
<dbReference type="RefSeq" id="WP_266148876.1">
    <property type="nucleotide sequence ID" value="NZ_CP064028.1"/>
</dbReference>
<dbReference type="InterPro" id="IPR014729">
    <property type="entry name" value="Rossmann-like_a/b/a_fold"/>
</dbReference>
<dbReference type="PANTHER" id="PTHR46268:SF15">
    <property type="entry name" value="UNIVERSAL STRESS PROTEIN HP_0031"/>
    <property type="match status" value="1"/>
</dbReference>
<reference evidence="5" key="1">
    <citation type="journal article" date="2019" name="Int. J. Syst. Evol. Microbiol.">
        <title>The Global Catalogue of Microorganisms (GCM) 10K type strain sequencing project: providing services to taxonomists for standard genome sequencing and annotation.</title>
        <authorList>
            <consortium name="The Broad Institute Genomics Platform"/>
            <consortium name="The Broad Institute Genome Sequencing Center for Infectious Disease"/>
            <person name="Wu L."/>
            <person name="Ma J."/>
        </authorList>
    </citation>
    <scope>NUCLEOTIDE SEQUENCE [LARGE SCALE GENOMIC DNA]</scope>
    <source>
        <strain evidence="5">CCM 4481</strain>
    </source>
</reference>
<evidence type="ECO:0000256" key="1">
    <source>
        <dbReference type="ARBA" id="ARBA00008791"/>
    </source>
</evidence>
<organism evidence="4 5">
    <name type="scientific">Dyella halodurans</name>
    <dbReference type="NCBI Taxonomy" id="1920171"/>
    <lineage>
        <taxon>Bacteria</taxon>
        <taxon>Pseudomonadati</taxon>
        <taxon>Pseudomonadota</taxon>
        <taxon>Gammaproteobacteria</taxon>
        <taxon>Lysobacterales</taxon>
        <taxon>Rhodanobacteraceae</taxon>
        <taxon>Dyella</taxon>
    </lineage>
</organism>
<proteinExistence type="inferred from homology"/>
<comment type="subcellular location">
    <subcellularLocation>
        <location evidence="2">Cytoplasm</location>
    </subcellularLocation>
</comment>
<feature type="domain" description="UspA" evidence="3">
    <location>
        <begin position="1"/>
        <end position="145"/>
    </location>
</feature>
<dbReference type="InterPro" id="IPR006015">
    <property type="entry name" value="Universal_stress_UspA"/>
</dbReference>
<comment type="caution">
    <text evidence="4">The sequence shown here is derived from an EMBL/GenBank/DDBJ whole genome shotgun (WGS) entry which is preliminary data.</text>
</comment>